<evidence type="ECO:0000313" key="1">
    <source>
        <dbReference type="EMBL" id="MEW9805674.1"/>
    </source>
</evidence>
<comment type="caution">
    <text evidence="1">The sequence shown here is derived from an EMBL/GenBank/DDBJ whole genome shotgun (WGS) entry which is preliminary data.</text>
</comment>
<reference evidence="1 2" key="1">
    <citation type="submission" date="2024-06" db="EMBL/GenBank/DDBJ databases">
        <authorList>
            <person name="Tuo L."/>
        </authorList>
    </citation>
    <scope>NUCLEOTIDE SEQUENCE [LARGE SCALE GENOMIC DNA]</scope>
    <source>
        <strain evidence="1 2">ZMM04-5</strain>
    </source>
</reference>
<dbReference type="EMBL" id="JBFOCI010000002">
    <property type="protein sequence ID" value="MEW9805674.1"/>
    <property type="molecule type" value="Genomic_DNA"/>
</dbReference>
<evidence type="ECO:0000313" key="2">
    <source>
        <dbReference type="Proteomes" id="UP001556196"/>
    </source>
</evidence>
<accession>A0ABV3QX92</accession>
<dbReference type="Proteomes" id="UP001556196">
    <property type="component" value="Unassembled WGS sequence"/>
</dbReference>
<proteinExistence type="predicted"/>
<keyword evidence="2" id="KW-1185">Reference proteome</keyword>
<sequence>MAGGFQKSVGLTRSVSSPAAEAQLPRRPHVGIYLYGWYDDEKWTSHRFPLRPQIGFYRSGDPLLARWQVEQIARTGVDFVVFEMVPHSDHSFEQICSHVRNCLPLLAERGIGYSFLVDMAIFREIAEPFRIYSETLERLAGEGWLEGCFDCAELGKPLFHFAPKVGQVAELRELAPSQMDWWACTWSPEWGHIRPETYPDGVRHVLGADWEDALARGVTLRESLEGNGYFPFWTSNGEMPVMNGVAAVAAGYDDLMLERDPQLSPPLDHDDGRTLETQFRNAQANDAHTVIVYGWNEYFETAVIEPTLDWGDFYLRLTSHFVSQLKSGEPIGRPDWSTRPEPAKPLYLTPDLAKAGASHPDGLPRWDRDEWKAELGGAVSIRRAGDRLSLDGICVMNTGIRSWSIASEKDPIRLGVRLFDGFGAVQREGRAALAAQDVQPGSKLDCSIEVDVSGLPAARYRAEIGVVWENRMWFHPKGGLPLVCDVEIS</sequence>
<dbReference type="RefSeq" id="WP_367722763.1">
    <property type="nucleotide sequence ID" value="NZ_JBFOCI010000002.1"/>
</dbReference>
<name>A0ABV3QX92_9HYPH</name>
<gene>
    <name evidence="1" type="ORF">ABUE31_06750</name>
</gene>
<organism evidence="1 2">
    <name type="scientific">Mesorhizobium marinum</name>
    <dbReference type="NCBI Taxonomy" id="3228790"/>
    <lineage>
        <taxon>Bacteria</taxon>
        <taxon>Pseudomonadati</taxon>
        <taxon>Pseudomonadota</taxon>
        <taxon>Alphaproteobacteria</taxon>
        <taxon>Hyphomicrobiales</taxon>
        <taxon>Phyllobacteriaceae</taxon>
        <taxon>Mesorhizobium</taxon>
    </lineage>
</organism>
<protein>
    <submittedName>
        <fullName evidence="1">Uncharacterized protein</fullName>
    </submittedName>
</protein>
<dbReference type="Gene3D" id="3.20.20.80">
    <property type="entry name" value="Glycosidases"/>
    <property type="match status" value="2"/>
</dbReference>